<proteinExistence type="predicted"/>
<gene>
    <name evidence="1" type="ORF">RRG08_040725</name>
</gene>
<reference evidence="1" key="1">
    <citation type="journal article" date="2023" name="G3 (Bethesda)">
        <title>A reference genome for the long-term kleptoplast-retaining sea slug Elysia crispata morphotype clarki.</title>
        <authorList>
            <person name="Eastman K.E."/>
            <person name="Pendleton A.L."/>
            <person name="Shaikh M.A."/>
            <person name="Suttiyut T."/>
            <person name="Ogas R."/>
            <person name="Tomko P."/>
            <person name="Gavelis G."/>
            <person name="Widhalm J.R."/>
            <person name="Wisecaver J.H."/>
        </authorList>
    </citation>
    <scope>NUCLEOTIDE SEQUENCE</scope>
    <source>
        <strain evidence="1">ECLA1</strain>
    </source>
</reference>
<dbReference type="Proteomes" id="UP001283361">
    <property type="component" value="Unassembled WGS sequence"/>
</dbReference>
<evidence type="ECO:0000313" key="1">
    <source>
        <dbReference type="EMBL" id="KAK3804216.1"/>
    </source>
</evidence>
<name>A0AAE1BFP4_9GAST</name>
<evidence type="ECO:0000313" key="2">
    <source>
        <dbReference type="Proteomes" id="UP001283361"/>
    </source>
</evidence>
<keyword evidence="2" id="KW-1185">Reference proteome</keyword>
<organism evidence="1 2">
    <name type="scientific">Elysia crispata</name>
    <name type="common">lettuce slug</name>
    <dbReference type="NCBI Taxonomy" id="231223"/>
    <lineage>
        <taxon>Eukaryota</taxon>
        <taxon>Metazoa</taxon>
        <taxon>Spiralia</taxon>
        <taxon>Lophotrochozoa</taxon>
        <taxon>Mollusca</taxon>
        <taxon>Gastropoda</taxon>
        <taxon>Heterobranchia</taxon>
        <taxon>Euthyneura</taxon>
        <taxon>Panpulmonata</taxon>
        <taxon>Sacoglossa</taxon>
        <taxon>Placobranchoidea</taxon>
        <taxon>Plakobranchidae</taxon>
        <taxon>Elysia</taxon>
    </lineage>
</organism>
<protein>
    <submittedName>
        <fullName evidence="1">Uncharacterized protein</fullName>
    </submittedName>
</protein>
<comment type="caution">
    <text evidence="1">The sequence shown here is derived from an EMBL/GenBank/DDBJ whole genome shotgun (WGS) entry which is preliminary data.</text>
</comment>
<accession>A0AAE1BFP4</accession>
<dbReference type="AlphaFoldDB" id="A0AAE1BFP4"/>
<sequence>MASQGQKVLQCPMPLFTFTVLETSPYFGGFMSRTRPVSEQCGGRNNKRCNSCPGCSASPAVTKDRSGFPSSLQFVLTRFTCGRRRELDLKLSTSRRILVAASLKTNRNVDLIMQRESG</sequence>
<dbReference type="EMBL" id="JAWDGP010000029">
    <property type="protein sequence ID" value="KAK3804216.1"/>
    <property type="molecule type" value="Genomic_DNA"/>
</dbReference>